<dbReference type="InterPro" id="IPR003321">
    <property type="entry name" value="Cyt_c552"/>
</dbReference>
<dbReference type="RefSeq" id="WP_078665897.1">
    <property type="nucleotide sequence ID" value="NZ_FUXM01000023.1"/>
</dbReference>
<keyword evidence="4" id="KW-0349">Heme</keyword>
<dbReference type="AlphaFoldDB" id="A0A1T4QZ88"/>
<evidence type="ECO:0000256" key="2">
    <source>
        <dbReference type="ARBA" id="ARBA00009288"/>
    </source>
</evidence>
<dbReference type="GO" id="GO:0042279">
    <property type="term" value="F:nitrite reductase (cytochrome, ammonia-forming) activity"/>
    <property type="evidence" value="ECO:0007669"/>
    <property type="project" value="UniProtKB-EC"/>
</dbReference>
<dbReference type="GO" id="GO:0020037">
    <property type="term" value="F:heme binding"/>
    <property type="evidence" value="ECO:0007669"/>
    <property type="project" value="TreeGrafter"/>
</dbReference>
<evidence type="ECO:0000256" key="10">
    <source>
        <dbReference type="ARBA" id="ARBA00049131"/>
    </source>
</evidence>
<comment type="subcellular location">
    <subcellularLocation>
        <location evidence="1">Cell envelope</location>
    </subcellularLocation>
</comment>
<dbReference type="Pfam" id="PF02335">
    <property type="entry name" value="Cytochrom_C552"/>
    <property type="match status" value="1"/>
</dbReference>
<dbReference type="CDD" id="cd00548">
    <property type="entry name" value="NrfA-like"/>
    <property type="match status" value="1"/>
</dbReference>
<name>A0A1T4QZ88_9FIRM</name>
<evidence type="ECO:0000256" key="5">
    <source>
        <dbReference type="ARBA" id="ARBA00022723"/>
    </source>
</evidence>
<keyword evidence="7" id="KW-0106">Calcium</keyword>
<keyword evidence="6 11" id="KW-0732">Signal</keyword>
<feature type="signal peptide" evidence="11">
    <location>
        <begin position="1"/>
        <end position="22"/>
    </location>
</feature>
<organism evidence="12 13">
    <name type="scientific">Carboxydocella sporoproducens DSM 16521</name>
    <dbReference type="NCBI Taxonomy" id="1121270"/>
    <lineage>
        <taxon>Bacteria</taxon>
        <taxon>Bacillati</taxon>
        <taxon>Bacillota</taxon>
        <taxon>Clostridia</taxon>
        <taxon>Eubacteriales</taxon>
        <taxon>Clostridiales Family XVI. Incertae Sedis</taxon>
        <taxon>Carboxydocella</taxon>
    </lineage>
</organism>
<comment type="catalytic activity">
    <reaction evidence="10">
        <text>6 Fe(III)-[cytochrome c] + NH4(+) + 2 H2O = 6 Fe(II)-[cytochrome c] + nitrite + 8 H(+)</text>
        <dbReference type="Rhea" id="RHEA:13089"/>
        <dbReference type="Rhea" id="RHEA-COMP:10350"/>
        <dbReference type="Rhea" id="RHEA-COMP:14399"/>
        <dbReference type="ChEBI" id="CHEBI:15377"/>
        <dbReference type="ChEBI" id="CHEBI:15378"/>
        <dbReference type="ChEBI" id="CHEBI:16301"/>
        <dbReference type="ChEBI" id="CHEBI:28938"/>
        <dbReference type="ChEBI" id="CHEBI:29033"/>
        <dbReference type="ChEBI" id="CHEBI:29034"/>
        <dbReference type="EC" id="1.7.2.2"/>
    </reaction>
</comment>
<dbReference type="PANTHER" id="PTHR30633">
    <property type="entry name" value="CYTOCHROME C-552 RESPIRATORY NITRITE REDUCTASE"/>
    <property type="match status" value="1"/>
</dbReference>
<dbReference type="Gene3D" id="1.20.140.10">
    <property type="entry name" value="Butyryl-CoA Dehydrogenase, subunit A, domain 3"/>
    <property type="match status" value="1"/>
</dbReference>
<feature type="chain" id="PRO_5012436721" description="nitrite reductase (cytochrome; ammonia-forming)" evidence="11">
    <location>
        <begin position="23"/>
        <end position="430"/>
    </location>
</feature>
<evidence type="ECO:0000256" key="11">
    <source>
        <dbReference type="SAM" id="SignalP"/>
    </source>
</evidence>
<evidence type="ECO:0000256" key="1">
    <source>
        <dbReference type="ARBA" id="ARBA00004196"/>
    </source>
</evidence>
<keyword evidence="5" id="KW-0479">Metal-binding</keyword>
<evidence type="ECO:0000256" key="6">
    <source>
        <dbReference type="ARBA" id="ARBA00022729"/>
    </source>
</evidence>
<keyword evidence="9" id="KW-0408">Iron</keyword>
<keyword evidence="8" id="KW-0560">Oxidoreductase</keyword>
<dbReference type="GO" id="GO:0046872">
    <property type="term" value="F:metal ion binding"/>
    <property type="evidence" value="ECO:0007669"/>
    <property type="project" value="UniProtKB-KW"/>
</dbReference>
<dbReference type="GO" id="GO:0019645">
    <property type="term" value="P:anaerobic electron transport chain"/>
    <property type="evidence" value="ECO:0007669"/>
    <property type="project" value="TreeGrafter"/>
</dbReference>
<evidence type="ECO:0000256" key="9">
    <source>
        <dbReference type="ARBA" id="ARBA00023004"/>
    </source>
</evidence>
<keyword evidence="13" id="KW-1185">Reference proteome</keyword>
<dbReference type="SUPFAM" id="SSF48695">
    <property type="entry name" value="Multiheme cytochromes"/>
    <property type="match status" value="1"/>
</dbReference>
<dbReference type="EC" id="1.7.2.2" evidence="3"/>
<dbReference type="EMBL" id="FUXM01000023">
    <property type="protein sequence ID" value="SKA09044.1"/>
    <property type="molecule type" value="Genomic_DNA"/>
</dbReference>
<sequence>MWQKAKKWLLIGMSITSIFALAACGSNTSSQQGGVGLSEEEAVDSSLWKDKYPLQYASYLKNKEGGMTEFGGSDKVPKADTEPEIKKLFAGYGFSKDYNEDRGHVYAVEDVTSTKRLKPNTPATCMTCKSTQVPLFYKKLGEDGYYNTLFSDIAKQTKHSIGCSDCHDPKTNELRVTRPAFIEAMKRRGIDVTKATRQEMRSYVCGQCHVEYYFDKGKVLTFPWDNGFGVDDIEKYYDAKQGFKDWEHPDSKAPMRKVQHPEFEWWITGTHGTAGVACADCHMPYMRDASGEKYSSHWWTSPLKTLEQSCTKCHTQGTDWLKQKVHDIQSRTWELQTIASKEIAKAHDQIKLALATPGADQNLIAQAQRKVVQAQWRWDWIAAENSRGFHNPDMALNTLGKAILMAKETQELAQQAMAKGQKAQPVKPAQ</sequence>
<evidence type="ECO:0000256" key="4">
    <source>
        <dbReference type="ARBA" id="ARBA00022617"/>
    </source>
</evidence>
<dbReference type="Gene3D" id="1.10.1130.10">
    <property type="entry name" value="Flavocytochrome C3, Chain A"/>
    <property type="match status" value="1"/>
</dbReference>
<evidence type="ECO:0000313" key="13">
    <source>
        <dbReference type="Proteomes" id="UP000189933"/>
    </source>
</evidence>
<evidence type="ECO:0000313" key="12">
    <source>
        <dbReference type="EMBL" id="SKA09044.1"/>
    </source>
</evidence>
<dbReference type="PANTHER" id="PTHR30633:SF0">
    <property type="entry name" value="CYTOCHROME C-552"/>
    <property type="match status" value="1"/>
</dbReference>
<dbReference type="InterPro" id="IPR036280">
    <property type="entry name" value="Multihaem_cyt_sf"/>
</dbReference>
<comment type="similarity">
    <text evidence="2">Belongs to the cytochrome c-552 family.</text>
</comment>
<evidence type="ECO:0000256" key="7">
    <source>
        <dbReference type="ARBA" id="ARBA00022837"/>
    </source>
</evidence>
<protein>
    <recommendedName>
        <fullName evidence="3">nitrite reductase (cytochrome; ammonia-forming)</fullName>
        <ecNumber evidence="3">1.7.2.2</ecNumber>
    </recommendedName>
</protein>
<dbReference type="Proteomes" id="UP000189933">
    <property type="component" value="Unassembled WGS sequence"/>
</dbReference>
<evidence type="ECO:0000256" key="3">
    <source>
        <dbReference type="ARBA" id="ARBA00011887"/>
    </source>
</evidence>
<evidence type="ECO:0000256" key="8">
    <source>
        <dbReference type="ARBA" id="ARBA00023002"/>
    </source>
</evidence>
<dbReference type="PROSITE" id="PS51257">
    <property type="entry name" value="PROKAR_LIPOPROTEIN"/>
    <property type="match status" value="1"/>
</dbReference>
<proteinExistence type="inferred from homology"/>
<reference evidence="13" key="1">
    <citation type="submission" date="2017-02" db="EMBL/GenBank/DDBJ databases">
        <authorList>
            <person name="Varghese N."/>
            <person name="Submissions S."/>
        </authorList>
    </citation>
    <scope>NUCLEOTIDE SEQUENCE [LARGE SCALE GENOMIC DNA]</scope>
    <source>
        <strain evidence="13">DSM 16521</strain>
    </source>
</reference>
<accession>A0A1T4QZ88</accession>
<dbReference type="PIRSF" id="PIRSF000243">
    <property type="entry name" value="Cyt_c552"/>
    <property type="match status" value="1"/>
</dbReference>
<dbReference type="GO" id="GO:0030288">
    <property type="term" value="C:outer membrane-bounded periplasmic space"/>
    <property type="evidence" value="ECO:0007669"/>
    <property type="project" value="TreeGrafter"/>
</dbReference>
<gene>
    <name evidence="12" type="ORF">SAMN02745885_01863</name>
</gene>